<dbReference type="Proteomes" id="UP000191931">
    <property type="component" value="Unassembled WGS sequence"/>
</dbReference>
<dbReference type="InterPro" id="IPR030802">
    <property type="entry name" value="Permease_MalE"/>
</dbReference>
<comment type="subcellular location">
    <subcellularLocation>
        <location evidence="1">Membrane</location>
        <topology evidence="1">Multi-pass membrane protein</topology>
    </subcellularLocation>
</comment>
<reference evidence="8 9" key="1">
    <citation type="submission" date="2017-03" db="EMBL/GenBank/DDBJ databases">
        <authorList>
            <person name="Afonso C.L."/>
            <person name="Miller P.J."/>
            <person name="Scott M.A."/>
            <person name="Spackman E."/>
            <person name="Goraichik I."/>
            <person name="Dimitrov K.M."/>
            <person name="Suarez D.L."/>
            <person name="Swayne D.E."/>
        </authorList>
    </citation>
    <scope>NUCLEOTIDE SEQUENCE [LARGE SCALE GENOMIC DNA]</scope>
    <source>
        <strain evidence="8">PRJEB14757</strain>
    </source>
</reference>
<evidence type="ECO:0000313" key="8">
    <source>
        <dbReference type="EMBL" id="SLM28115.1"/>
    </source>
</evidence>
<evidence type="ECO:0000256" key="3">
    <source>
        <dbReference type="ARBA" id="ARBA00022448"/>
    </source>
</evidence>
<evidence type="ECO:0000256" key="7">
    <source>
        <dbReference type="RuleBase" id="RU362044"/>
    </source>
</evidence>
<evidence type="ECO:0000256" key="2">
    <source>
        <dbReference type="ARBA" id="ARBA00007556"/>
    </source>
</evidence>
<dbReference type="PANTHER" id="PTHR30188:SF4">
    <property type="entry name" value="PROTEIN TRIGALACTOSYLDIACYLGLYCEROL 1, CHLOROPLASTIC"/>
    <property type="match status" value="1"/>
</dbReference>
<keyword evidence="3" id="KW-0813">Transport</keyword>
<feature type="transmembrane region" description="Helical" evidence="7">
    <location>
        <begin position="65"/>
        <end position="85"/>
    </location>
</feature>
<dbReference type="GO" id="GO:0005548">
    <property type="term" value="F:phospholipid transporter activity"/>
    <property type="evidence" value="ECO:0007669"/>
    <property type="project" value="TreeGrafter"/>
</dbReference>
<feature type="transmembrane region" description="Helical" evidence="7">
    <location>
        <begin position="243"/>
        <end position="266"/>
    </location>
</feature>
<dbReference type="NCBIfam" id="TIGR00056">
    <property type="entry name" value="MlaE family lipid ABC transporter permease subunit"/>
    <property type="match status" value="1"/>
</dbReference>
<protein>
    <submittedName>
        <fullName evidence="8">ABC-type transport system involved in resistance to organic solvents, permease component</fullName>
    </submittedName>
</protein>
<evidence type="ECO:0000256" key="1">
    <source>
        <dbReference type="ARBA" id="ARBA00004141"/>
    </source>
</evidence>
<dbReference type="AlphaFoldDB" id="A0A1W1H6V9"/>
<organism evidence="8 9">
    <name type="scientific">Desulfamplus magnetovallimortis</name>
    <dbReference type="NCBI Taxonomy" id="1246637"/>
    <lineage>
        <taxon>Bacteria</taxon>
        <taxon>Pseudomonadati</taxon>
        <taxon>Thermodesulfobacteriota</taxon>
        <taxon>Desulfobacteria</taxon>
        <taxon>Desulfobacterales</taxon>
        <taxon>Desulfobacteraceae</taxon>
        <taxon>Desulfamplus</taxon>
    </lineage>
</organism>
<dbReference type="GO" id="GO:0043190">
    <property type="term" value="C:ATP-binding cassette (ABC) transporter complex"/>
    <property type="evidence" value="ECO:0007669"/>
    <property type="project" value="InterPro"/>
</dbReference>
<evidence type="ECO:0000256" key="5">
    <source>
        <dbReference type="ARBA" id="ARBA00022989"/>
    </source>
</evidence>
<accession>A0A1W1H6V9</accession>
<dbReference type="PANTHER" id="PTHR30188">
    <property type="entry name" value="ABC TRANSPORTER PERMEASE PROTEIN-RELATED"/>
    <property type="match status" value="1"/>
</dbReference>
<keyword evidence="9" id="KW-1185">Reference proteome</keyword>
<feature type="transmembrane region" description="Helical" evidence="7">
    <location>
        <begin position="23"/>
        <end position="44"/>
    </location>
</feature>
<name>A0A1W1H6V9_9BACT</name>
<dbReference type="STRING" id="1246637.MTBBW1_1260037"/>
<evidence type="ECO:0000313" key="9">
    <source>
        <dbReference type="Proteomes" id="UP000191931"/>
    </source>
</evidence>
<keyword evidence="6 7" id="KW-0472">Membrane</keyword>
<keyword evidence="5 7" id="KW-1133">Transmembrane helix</keyword>
<proteinExistence type="inferred from homology"/>
<dbReference type="InterPro" id="IPR003453">
    <property type="entry name" value="ABC_MlaE_roteobac"/>
</dbReference>
<keyword evidence="4 7" id="KW-0812">Transmembrane</keyword>
<dbReference type="EMBL" id="FWEV01000031">
    <property type="protein sequence ID" value="SLM28115.1"/>
    <property type="molecule type" value="Genomic_DNA"/>
</dbReference>
<sequence>MSIYKSITLKFIMMPLNSIGKSALNQIALLGKILMFLAASLAGIPGKRQFSNTMKHVYSIGVRSTLIVMLVGLFTGMVLGLQLYYTLVKFGSQGVLGSALGLTLVRELGPVLTAIMITARAGSAMTTEIGIQRITEQIDALFTMGVDPLRYLVSPRIAASIITFPILTALFDIIGFLGGYITGVVLLGLDSGAYFYRIHYSISFADINGGSIKAIVFALIVSTACSFNGYYTHLRSDSFGARAVGLSTTSAVVVSSVLILVADYVVTSFLL</sequence>
<evidence type="ECO:0000256" key="4">
    <source>
        <dbReference type="ARBA" id="ARBA00022692"/>
    </source>
</evidence>
<evidence type="ECO:0000256" key="6">
    <source>
        <dbReference type="ARBA" id="ARBA00023136"/>
    </source>
</evidence>
<dbReference type="RefSeq" id="WP_080804479.1">
    <property type="nucleotide sequence ID" value="NZ_LT828547.1"/>
</dbReference>
<dbReference type="Pfam" id="PF02405">
    <property type="entry name" value="MlaE"/>
    <property type="match status" value="1"/>
</dbReference>
<feature type="transmembrane region" description="Helical" evidence="7">
    <location>
        <begin position="157"/>
        <end position="189"/>
    </location>
</feature>
<comment type="similarity">
    <text evidence="2 7">Belongs to the MlaE permease family.</text>
</comment>
<gene>
    <name evidence="8" type="ORF">MTBBW1_1260037</name>
</gene>
<feature type="transmembrane region" description="Helical" evidence="7">
    <location>
        <begin position="210"/>
        <end position="231"/>
    </location>
</feature>